<accession>A0A1I7SDM0</accession>
<dbReference type="Proteomes" id="UP000659654">
    <property type="component" value="Unassembled WGS sequence"/>
</dbReference>
<feature type="region of interest" description="Disordered" evidence="1">
    <location>
        <begin position="365"/>
        <end position="461"/>
    </location>
</feature>
<evidence type="ECO:0000256" key="2">
    <source>
        <dbReference type="SAM" id="SignalP"/>
    </source>
</evidence>
<feature type="compositionally biased region" description="Basic and acidic residues" evidence="1">
    <location>
        <begin position="65"/>
        <end position="74"/>
    </location>
</feature>
<feature type="compositionally biased region" description="Low complexity" evidence="1">
    <location>
        <begin position="166"/>
        <end position="177"/>
    </location>
</feature>
<sequence>MRLSLALFVAILALSEARRFYQSDDSSHEADARNRNHADKQLSADAYGHKSLREHKVASAAKRHRDADEHKKFVEGPNGYAASESSNLDQAAASSDSQSSLELVQGPDGFSKRQSSDDDSSSSSAKKSHNSKIIVDGEGGAYGGAAGFGGYGAGYGAGQFGGRYGSSGSQSGSEYGAGQLGDQLGQYGSEAGYRQSGNGAGQFSGEIEQEEQGGLIPRPLPQGARHQPYHQRPEGEHNPVHAGNEGHGPHPHNCGAQGHPVRQGNDDRHPHRGPKISPKSPRHSNPLIIAPAPESQRVRPSANQVGQQLGDEPRVQVLPRQRPNIVIISPPESQPRPRIGTVIVGPKVASGSQGQAQARVFDGTQVSGPRAQYQPFVSVPVRRGGYSAYDESDDSSANAKKHDHSKSELIKGRNGYKKASSLDRANQAQASKAHKKSQVRADAYGNYAKSAEESGSNAAARNHVNANNLEVAGPYGYLKKNELDEGSASRANKFDKKSNLVRNADGSFSSSEEDDSSSASQEKSHKAKSIVVQDNGYHRFY</sequence>
<reference evidence="6" key="1">
    <citation type="submission" date="2016-11" db="UniProtKB">
        <authorList>
            <consortium name="WormBaseParasite"/>
        </authorList>
    </citation>
    <scope>IDENTIFICATION</scope>
</reference>
<evidence type="ECO:0000313" key="4">
    <source>
        <dbReference type="Proteomes" id="UP000095284"/>
    </source>
</evidence>
<feature type="region of interest" description="Disordered" evidence="1">
    <location>
        <begin position="486"/>
        <end position="541"/>
    </location>
</feature>
<dbReference type="WBParaSite" id="BXY_1112600.1">
    <property type="protein sequence ID" value="BXY_1112600.1"/>
    <property type="gene ID" value="BXY_1112600"/>
</dbReference>
<evidence type="ECO:0000313" key="5">
    <source>
        <dbReference type="Proteomes" id="UP000659654"/>
    </source>
</evidence>
<feature type="chain" id="PRO_5036022153" evidence="2">
    <location>
        <begin position="18"/>
        <end position="541"/>
    </location>
</feature>
<feature type="region of interest" description="Disordered" evidence="1">
    <location>
        <begin position="22"/>
        <end position="137"/>
    </location>
</feature>
<dbReference type="EMBL" id="CAJFCV020000005">
    <property type="protein sequence ID" value="CAG9120862.1"/>
    <property type="molecule type" value="Genomic_DNA"/>
</dbReference>
<name>A0A1I7SDM0_BURXY</name>
<feature type="region of interest" description="Disordered" evidence="1">
    <location>
        <begin position="164"/>
        <end position="339"/>
    </location>
</feature>
<keyword evidence="2" id="KW-0732">Signal</keyword>
<dbReference type="Proteomes" id="UP000095284">
    <property type="component" value="Unplaced"/>
</dbReference>
<proteinExistence type="predicted"/>
<dbReference type="Proteomes" id="UP000582659">
    <property type="component" value="Unassembled WGS sequence"/>
</dbReference>
<evidence type="ECO:0000256" key="1">
    <source>
        <dbReference type="SAM" id="MobiDB-lite"/>
    </source>
</evidence>
<reference evidence="3" key="2">
    <citation type="submission" date="2020-09" db="EMBL/GenBank/DDBJ databases">
        <authorList>
            <person name="Kikuchi T."/>
        </authorList>
    </citation>
    <scope>NUCLEOTIDE SEQUENCE</scope>
    <source>
        <strain evidence="3">Ka4C1</strain>
    </source>
</reference>
<feature type="signal peptide" evidence="2">
    <location>
        <begin position="1"/>
        <end position="17"/>
    </location>
</feature>
<organism evidence="4 6">
    <name type="scientific">Bursaphelenchus xylophilus</name>
    <name type="common">Pinewood nematode worm</name>
    <name type="synonym">Aphelenchoides xylophilus</name>
    <dbReference type="NCBI Taxonomy" id="6326"/>
    <lineage>
        <taxon>Eukaryota</taxon>
        <taxon>Metazoa</taxon>
        <taxon>Ecdysozoa</taxon>
        <taxon>Nematoda</taxon>
        <taxon>Chromadorea</taxon>
        <taxon>Rhabditida</taxon>
        <taxon>Tylenchina</taxon>
        <taxon>Tylenchomorpha</taxon>
        <taxon>Aphelenchoidea</taxon>
        <taxon>Aphelenchoididae</taxon>
        <taxon>Bursaphelenchus</taxon>
    </lineage>
</organism>
<evidence type="ECO:0000313" key="3">
    <source>
        <dbReference type="EMBL" id="CAD5230020.1"/>
    </source>
</evidence>
<feature type="compositionally biased region" description="Basic and acidic residues" evidence="1">
    <location>
        <begin position="22"/>
        <end position="42"/>
    </location>
</feature>
<dbReference type="EMBL" id="CAJFDI010000005">
    <property type="protein sequence ID" value="CAD5230020.1"/>
    <property type="molecule type" value="Genomic_DNA"/>
</dbReference>
<keyword evidence="5" id="KW-1185">Reference proteome</keyword>
<gene>
    <name evidence="3" type="ORF">BXYJ_LOCUS10778</name>
</gene>
<feature type="compositionally biased region" description="Low complexity" evidence="1">
    <location>
        <begin position="85"/>
        <end position="101"/>
    </location>
</feature>
<protein>
    <submittedName>
        <fullName evidence="3">(pine wood nematode) hypothetical protein</fullName>
    </submittedName>
</protein>
<evidence type="ECO:0000313" key="6">
    <source>
        <dbReference type="WBParaSite" id="BXY_1112600.1"/>
    </source>
</evidence>
<dbReference type="AlphaFoldDB" id="A0A1I7SDM0"/>